<reference evidence="12 13" key="1">
    <citation type="submission" date="2013-06" db="EMBL/GenBank/DDBJ databases">
        <title>The Genome Sequence of Acinetobacter sp. NIPH 2036.</title>
        <authorList>
            <consortium name="The Broad Institute Genome Sequencing Platform"/>
            <consortium name="The Broad Institute Genome Sequencing Center for Infectious Disease"/>
            <person name="Cerqueira G."/>
            <person name="Feldgarden M."/>
            <person name="Courvalin P."/>
            <person name="Perichon B."/>
            <person name="Grillot-Courvalin C."/>
            <person name="Clermont D."/>
            <person name="Rocha E."/>
            <person name="Yoon E.-J."/>
            <person name="Nemec A."/>
            <person name="Young S.K."/>
            <person name="Zeng Q."/>
            <person name="Gargeya S."/>
            <person name="Fitzgerald M."/>
            <person name="Abouelleil A."/>
            <person name="Alvarado L."/>
            <person name="Berlin A.M."/>
            <person name="Chapman S.B."/>
            <person name="Dewar J."/>
            <person name="Goldberg J."/>
            <person name="Griggs A."/>
            <person name="Gujja S."/>
            <person name="Hansen M."/>
            <person name="Howarth C."/>
            <person name="Imamovic A."/>
            <person name="Larimer J."/>
            <person name="McCowan C."/>
            <person name="Murphy C."/>
            <person name="Pearson M."/>
            <person name="Priest M."/>
            <person name="Roberts A."/>
            <person name="Saif S."/>
            <person name="Shea T."/>
            <person name="Sykes S."/>
            <person name="Wortman J."/>
            <person name="Nusbaum C."/>
            <person name="Birren B."/>
        </authorList>
    </citation>
    <scope>NUCLEOTIDE SEQUENCE [LARGE SCALE GENOMIC DNA]</scope>
    <source>
        <strain evidence="12 13">NIPH 2036</strain>
    </source>
</reference>
<dbReference type="SUPFAM" id="SSF51120">
    <property type="entry name" value="beta-Roll"/>
    <property type="match status" value="12"/>
</dbReference>
<gene>
    <name evidence="12" type="ORF">F907_02320</name>
</gene>
<dbReference type="Pfam" id="PF00353">
    <property type="entry name" value="HemolysinCabind"/>
    <property type="match status" value="27"/>
</dbReference>
<dbReference type="PROSITE" id="PS00330">
    <property type="entry name" value="HEMOLYSIN_CALCIUM"/>
    <property type="match status" value="20"/>
</dbReference>
<evidence type="ECO:0000256" key="1">
    <source>
        <dbReference type="ARBA" id="ARBA00001913"/>
    </source>
</evidence>
<dbReference type="SUPFAM" id="SSF55486">
    <property type="entry name" value="Metalloproteases ('zincins'), catalytic domain"/>
    <property type="match status" value="1"/>
</dbReference>
<dbReference type="InterPro" id="IPR001343">
    <property type="entry name" value="Hemolysn_Ca-bd"/>
</dbReference>
<evidence type="ECO:0000256" key="8">
    <source>
        <dbReference type="ARBA" id="ARBA00022801"/>
    </source>
</evidence>
<accession>S3TN06</accession>
<evidence type="ECO:0000313" key="13">
    <source>
        <dbReference type="Proteomes" id="UP000014559"/>
    </source>
</evidence>
<dbReference type="InterPro" id="IPR001818">
    <property type="entry name" value="Pept_M10_metallopeptidase"/>
</dbReference>
<dbReference type="InterPro" id="IPR010566">
    <property type="entry name" value="Haemolys_ca-bd"/>
</dbReference>
<dbReference type="HOGENOM" id="CLU_227395_0_0_6"/>
<sequence>MAQLGALCISNLCATKPVESKNDNFTGSAYGDRLHGLSGNDYLYGGKGGDYIDGGEDNDYLYGGQGSDTLIGGEGQDKLYGGSGSDTLYGGNDDDHLYAGDVENDLADAGTTNRLYGEKGNDLLYGGAGQDYLYGGEDNDFLHGGNGNDRLAGGDGNDTLDGGDGNDILIAGNSGDRYNKELDMYFLGTKSDFEQFSQFDTSRNTLIGGEGNDVIYGSYGNDRIYTGKRVFSLDVNDYINVELSDNGSINTAYGYAGKDTMFGAAGQDILYGGDGDDHLYGGNHNDVLLGNADNDYLYGGDGNDYLNGGLDNDELYGGNGNDIIVGGQGQLKADGGGGNDIIYADKNNTNSLPDELNGASGNDIIYAGAESAKIKGGEGNDLIYGGKSADIIQGGAGVNILEGESGLDIYKFYFSPGSGSETSLIIDGLGEILINSQQLVAGEYDYEIKAWRSQDGQYIIRKLGEEDDKKIISIHKDGDEKNTIYVDGWKNNGDMGLSFSNILTSPDPSLENLPMLTGGNNIAYNQNKVNGGAGNDYISGSTTYEADILLGGAGKDYITGGDGDDFIDGGDDADIIMGGAGKDIIYGGQGNDLILSAGNGAIRASVFAGQYNLDAEYILQSVNREWQLDFNYVPIYSEESKSYVYYYGTSLFPHINLSATVNNKQIELGTVLALLPEKDEGGQLGADIVYGGSGQDFIFGSGSVDQLYGGTESDYLLGMGGSDYLFGGAGVDYLYGGAGRDYLYGGADNDTMMGGYESDVIYGGDGEDNIIGDLPNLSGTNAPPESTDSSRYGDDLIYGGKGGDTIRGNGGNDIIYGGDDGDFTYGGDGDDILFGDQGKDHLDGGMGDDILFGGTEDDKLYGKENNDILFGGSGVDHLYGGDGDDILYGDTGDDFLYGGRGSDVYIFSIGDGKDTIVEEVSDLAALNYQNFIYFTFDPSQTRSVIRDGFNLVIKYGIDDQVTVRDYYKVRNTSKNTYLENQELFEQIEISQVRFEDGTVWDTDQIMQMAPPPEDNELPPEPLENVAYFVDALVTRDYIAAQGKEILTFSFPVNSASGSQPFYTQQMQAIESALNKFSQILNITFIRSETGIADLKFYLDDLTEADAGAAAGYASAYNGKIHLNSAYFDTANSFDEGQDGFEVLLHEIGHALGLKHPFEAPVLPELENTQNNTIMSYSSNGVNDTELKIYDIAALHYLYGVNKNIRAENNSYTFLDKYIWDGNGIDTFDASQQVENIYLDLNAGGWSYVGQKNQSILAEGQSFIGYGTTIENAIGGTGDDTLVSNEKNNILQGGLGRDIYIFNEKFGQDEIIEINTENTIKFNFSLDESYLFYREGGIYYKENIIKIDIDKFSFFEINNKNYSLEEFKNKLLSSDVSYIGTNDDDIIEMNLGNNRIYGEGGNDKIYGGVGDDRLYGGTGHDELYGGADHDLLDGGAGDDILDGGNGENIFVFGLNYGHDLVRYSSEKNKVQFINLNPEDISVYRQDNDLLIKIKSNNDSLILERYFSDINTVIRKDYLEFQSGVIWDKEDIKQQLLKPTADDDVIVGFYGEEHTLYGLAGNDYIIGHNQNDHLYGGDGDDILEGGDGNDYLDGGSDNDHLYGGVGKDILIGGGGDDTLYGGGGSDIYIFDSGFGQDRIIDAKVSEETSQVVFNQIDIEDIQFVRDKNEAKNLLIKVKNTTDILTIESFFSADLYSYINTSNSIDLFNVAKNNLLLNFNDIVNIVKNGTVQSDVIYIKGENNYIIDTLAGNDYVNAIDGQYEIYAGDGDDEIEVKNTSNSRLYGGEGNDSLSVGGYYTEIYGGIGDDYLRVLEGDHHMLYGGLGYDNYSIADGSRNTLIVDEDYQGRISLSMIPFYSVRAGDHISDFVYPLNGSFQYTINNIQYYNFTKDTSRNFTIEYDALLGDLRFVLDQDSSSYSNIYGEARTKYSSGDVLFYFKDIYNYQDFENIKKLDVSINNGQNLKVNYSGGSGYQFLSTTLSMADIFDQGVVKSVYGAGNDIIYGVTAHHFDGDHIYAGAGDDHIYTGSGASRVYGEEGNDYIVANDISAIDEVYGGIGNDIIYNYDPNDQNLIMNSSNYPQDNIYGGDGDDTVYIKYQSANTYGGMGNDIIIAHDMDVHMYGGEGTDTYIGGLGNDHYYYNIGDGFDTINQTGGGHDIIHLSGIVLDDVEFVRNNNDLFLIFNNNSETGILIKDYYLGGEQSIAGIEFEGSNNLFSNLDIANIIRLRSYNGLYDHLIDGTPSSETLYGTEQNDLIEGLEGNDTIWAQTGNDRVEGGGGNDYLDGGAGDDHIYGGSGNDTLIGGAGNDYLDGGVGDDKYFYYLADGVDTIDQTGGGNDVLWLMDKGITEDRIIFTKENNDLIVTIDNNSNQSIRVKDHFLGGEKAISSVQPNGGYTITAAQIAVKVNASSGGSSDPAGDTIYLYSSGAMTITEQSGNDKVIFKNGITFSQVGNYLTKLGDDLILKVNGSNTNTVTIKNFFKAGQYLVEILQFETGGQLTAEQIFGAFGLTIPSGETSTPANPVGDTTYNYSSGELTITEQSGNDKIIFKNGINFSQVGNYLTKSGDDLILKVNGSNTNKVTVKNFFLAGNYLVENFEFETGGNLTAEQVFGAFGLSLPSTGGGNQGSSDVAGDTVYNYTTGALTITEHSGIDKVIFKNGITFNQVGSYLTKSGDDLILKVNGSNTNKVTVKNFFLAGQYLVEIFQFETGGKITAEQIFGAFGITMPQQSALKNTLPENTDFDEFNTTYNYSSGVMVIDEKLGTDQVVFGNEITFNQVGNYLTKSGDDLILKVDGSDSNKVTVKDFFLGGAHEVESFNFETGGSISSHQIYQVFDVNRHPVNAEDEVTSILVGDLGDDILSSDAAVSELFVLNEGNDILQLLLNTSGETAMDYLSDFNVAEDQIDLSQILDSQATKTNLSDYIEIIYDASAKTNTLSARNQPAEISKDLLIFTNQADSLSIADLTLNQAIIY</sequence>
<keyword evidence="8" id="KW-0378">Hydrolase</keyword>
<dbReference type="Gene3D" id="2.160.20.160">
    <property type="match status" value="1"/>
</dbReference>
<dbReference type="GeneID" id="86583333"/>
<dbReference type="GO" id="GO:0004222">
    <property type="term" value="F:metalloendopeptidase activity"/>
    <property type="evidence" value="ECO:0007669"/>
    <property type="project" value="InterPro"/>
</dbReference>
<evidence type="ECO:0000256" key="10">
    <source>
        <dbReference type="ARBA" id="ARBA00022837"/>
    </source>
</evidence>
<dbReference type="GO" id="GO:0005509">
    <property type="term" value="F:calcium ion binding"/>
    <property type="evidence" value="ECO:0007669"/>
    <property type="project" value="InterPro"/>
</dbReference>
<protein>
    <recommendedName>
        <fullName evidence="11">Peptidase metallopeptidase domain-containing protein</fullName>
    </recommendedName>
</protein>
<dbReference type="SMART" id="SM00235">
    <property type="entry name" value="ZnMc"/>
    <property type="match status" value="1"/>
</dbReference>
<comment type="caution">
    <text evidence="12">The sequence shown here is derived from an EMBL/GenBank/DDBJ whole genome shotgun (WGS) entry which is preliminary data.</text>
</comment>
<dbReference type="Pfam" id="PF08548">
    <property type="entry name" value="Peptidase_M10_C"/>
    <property type="match status" value="1"/>
</dbReference>
<dbReference type="PATRIC" id="fig|1217696.3.peg.2286"/>
<keyword evidence="6" id="KW-0479">Metal-binding</keyword>
<dbReference type="PANTHER" id="PTHR38340">
    <property type="entry name" value="S-LAYER PROTEIN"/>
    <property type="match status" value="1"/>
</dbReference>
<dbReference type="InterPro" id="IPR050557">
    <property type="entry name" value="RTX_toxin/Mannuronan_C5-epim"/>
</dbReference>
<comment type="similarity">
    <text evidence="3">Belongs to the peptidase M10B family.</text>
</comment>
<dbReference type="GO" id="GO:0008270">
    <property type="term" value="F:zinc ion binding"/>
    <property type="evidence" value="ECO:0007669"/>
    <property type="project" value="InterPro"/>
</dbReference>
<keyword evidence="5" id="KW-0645">Protease</keyword>
<keyword evidence="9" id="KW-0862">Zinc</keyword>
<evidence type="ECO:0000256" key="6">
    <source>
        <dbReference type="ARBA" id="ARBA00022723"/>
    </source>
</evidence>
<name>S3TN06_9GAMM</name>
<keyword evidence="10" id="KW-0106">Calcium</keyword>
<evidence type="ECO:0000256" key="3">
    <source>
        <dbReference type="ARBA" id="ARBA00009490"/>
    </source>
</evidence>
<evidence type="ECO:0000256" key="5">
    <source>
        <dbReference type="ARBA" id="ARBA00022670"/>
    </source>
</evidence>
<dbReference type="GO" id="GO:0006508">
    <property type="term" value="P:proteolysis"/>
    <property type="evidence" value="ECO:0007669"/>
    <property type="project" value="UniProtKB-KW"/>
</dbReference>
<evidence type="ECO:0000259" key="11">
    <source>
        <dbReference type="SMART" id="SM00235"/>
    </source>
</evidence>
<evidence type="ECO:0000256" key="9">
    <source>
        <dbReference type="ARBA" id="ARBA00022833"/>
    </source>
</evidence>
<dbReference type="EMBL" id="ATGK01000012">
    <property type="protein sequence ID" value="EPG37055.1"/>
    <property type="molecule type" value="Genomic_DNA"/>
</dbReference>
<dbReference type="InterPro" id="IPR013858">
    <property type="entry name" value="Peptidase_M10B_C"/>
</dbReference>
<dbReference type="Gene3D" id="2.150.10.10">
    <property type="entry name" value="Serralysin-like metalloprotease, C-terminal"/>
    <property type="match status" value="12"/>
</dbReference>
<keyword evidence="7" id="KW-0677">Repeat</keyword>
<dbReference type="PRINTS" id="PR00313">
    <property type="entry name" value="CABNDNGRPT"/>
</dbReference>
<comment type="cofactor">
    <cofactor evidence="1">
        <name>Ca(2+)</name>
        <dbReference type="ChEBI" id="CHEBI:29108"/>
    </cofactor>
</comment>
<dbReference type="GO" id="GO:0031012">
    <property type="term" value="C:extracellular matrix"/>
    <property type="evidence" value="ECO:0007669"/>
    <property type="project" value="InterPro"/>
</dbReference>
<evidence type="ECO:0000256" key="4">
    <source>
        <dbReference type="ARBA" id="ARBA00022525"/>
    </source>
</evidence>
<dbReference type="InterPro" id="IPR018511">
    <property type="entry name" value="Hemolysin-typ_Ca-bd_CS"/>
</dbReference>
<dbReference type="InterPro" id="IPR006026">
    <property type="entry name" value="Peptidase_Metallo"/>
</dbReference>
<dbReference type="Pfam" id="PF06594">
    <property type="entry name" value="HCBP_related"/>
    <property type="match status" value="5"/>
</dbReference>
<proteinExistence type="inferred from homology"/>
<dbReference type="RefSeq" id="WP_016652823.1">
    <property type="nucleotide sequence ID" value="NZ_KE340381.1"/>
</dbReference>
<dbReference type="Gene3D" id="3.40.390.10">
    <property type="entry name" value="Collagenase (Catalytic Domain)"/>
    <property type="match status" value="1"/>
</dbReference>
<keyword evidence="4" id="KW-0964">Secreted</keyword>
<comment type="subcellular location">
    <subcellularLocation>
        <location evidence="2">Secreted</location>
    </subcellularLocation>
</comment>
<dbReference type="Pfam" id="PF00413">
    <property type="entry name" value="Peptidase_M10"/>
    <property type="match status" value="1"/>
</dbReference>
<dbReference type="GO" id="GO:0005615">
    <property type="term" value="C:extracellular space"/>
    <property type="evidence" value="ECO:0007669"/>
    <property type="project" value="InterPro"/>
</dbReference>
<evidence type="ECO:0000313" key="12">
    <source>
        <dbReference type="EMBL" id="EPG37055.1"/>
    </source>
</evidence>
<dbReference type="InterPro" id="IPR024079">
    <property type="entry name" value="MetalloPept_cat_dom_sf"/>
</dbReference>
<dbReference type="Proteomes" id="UP000014559">
    <property type="component" value="Unassembled WGS sequence"/>
</dbReference>
<evidence type="ECO:0000256" key="7">
    <source>
        <dbReference type="ARBA" id="ARBA00022737"/>
    </source>
</evidence>
<dbReference type="InterPro" id="IPR011049">
    <property type="entry name" value="Serralysin-like_metalloprot_C"/>
</dbReference>
<organism evidence="12 13">
    <name type="scientific">Acinetobacter colistiniresistens</name>
    <dbReference type="NCBI Taxonomy" id="280145"/>
    <lineage>
        <taxon>Bacteria</taxon>
        <taxon>Pseudomonadati</taxon>
        <taxon>Pseudomonadota</taxon>
        <taxon>Gammaproteobacteria</taxon>
        <taxon>Moraxellales</taxon>
        <taxon>Moraxellaceae</taxon>
        <taxon>Acinetobacter</taxon>
    </lineage>
</organism>
<evidence type="ECO:0000256" key="2">
    <source>
        <dbReference type="ARBA" id="ARBA00004613"/>
    </source>
</evidence>
<feature type="domain" description="Peptidase metallopeptidase" evidence="11">
    <location>
        <begin position="1044"/>
        <end position="1200"/>
    </location>
</feature>
<dbReference type="PANTHER" id="PTHR38340:SF1">
    <property type="entry name" value="S-LAYER PROTEIN"/>
    <property type="match status" value="1"/>
</dbReference>